<gene>
    <name evidence="6" type="ORF">BB561_000255</name>
</gene>
<protein>
    <submittedName>
        <fullName evidence="6">Uncharacterized protein</fullName>
    </submittedName>
</protein>
<keyword evidence="3" id="KW-0832">Ubl conjugation</keyword>
<dbReference type="GO" id="GO:0031573">
    <property type="term" value="P:mitotic intra-S DNA damage checkpoint signaling"/>
    <property type="evidence" value="ECO:0007669"/>
    <property type="project" value="TreeGrafter"/>
</dbReference>
<dbReference type="InterPro" id="IPR029448">
    <property type="entry name" value="FANCD2"/>
</dbReference>
<dbReference type="Proteomes" id="UP000245383">
    <property type="component" value="Unassembled WGS sequence"/>
</dbReference>
<proteinExistence type="inferred from homology"/>
<accession>A0A2T9YZV1</accession>
<name>A0A2T9YZV1_9FUNG</name>
<keyword evidence="4" id="KW-0539">Nucleus</keyword>
<keyword evidence="7" id="KW-1185">Reference proteome</keyword>
<reference evidence="6 7" key="1">
    <citation type="journal article" date="2018" name="MBio">
        <title>Comparative Genomics Reveals the Core Gene Toolbox for the Fungus-Insect Symbiosis.</title>
        <authorList>
            <person name="Wang Y."/>
            <person name="Stata M."/>
            <person name="Wang W."/>
            <person name="Stajich J.E."/>
            <person name="White M.M."/>
            <person name="Moncalvo J.M."/>
        </authorList>
    </citation>
    <scope>NUCLEOTIDE SEQUENCE [LARGE SCALE GENOMIC DNA]</scope>
    <source>
        <strain evidence="6 7">SWE-8-4</strain>
    </source>
</reference>
<dbReference type="PANTHER" id="PTHR32086:SF0">
    <property type="entry name" value="FANCONI ANEMIA GROUP D2 PROTEIN"/>
    <property type="match status" value="1"/>
</dbReference>
<comment type="caution">
    <text evidence="6">The sequence shown here is derived from an EMBL/GenBank/DDBJ whole genome shotgun (WGS) entry which is preliminary data.</text>
</comment>
<evidence type="ECO:0000256" key="3">
    <source>
        <dbReference type="ARBA" id="ARBA00022843"/>
    </source>
</evidence>
<evidence type="ECO:0000313" key="7">
    <source>
        <dbReference type="Proteomes" id="UP000245383"/>
    </source>
</evidence>
<dbReference type="GO" id="GO:0000793">
    <property type="term" value="C:condensed chromosome"/>
    <property type="evidence" value="ECO:0007669"/>
    <property type="project" value="TreeGrafter"/>
</dbReference>
<dbReference type="GO" id="GO:0005634">
    <property type="term" value="C:nucleus"/>
    <property type="evidence" value="ECO:0007669"/>
    <property type="project" value="UniProtKB-SubCell"/>
</dbReference>
<keyword evidence="2" id="KW-1017">Isopeptide bond</keyword>
<dbReference type="GO" id="GO:0070182">
    <property type="term" value="F:DNA polymerase binding"/>
    <property type="evidence" value="ECO:0007669"/>
    <property type="project" value="TreeGrafter"/>
</dbReference>
<comment type="similarity">
    <text evidence="5">Belongs to the Fanconi anemia protein FANCD2 family.</text>
</comment>
<dbReference type="GO" id="GO:0036297">
    <property type="term" value="P:interstrand cross-link repair"/>
    <property type="evidence" value="ECO:0007669"/>
    <property type="project" value="TreeGrafter"/>
</dbReference>
<dbReference type="EMBL" id="MBFR01000006">
    <property type="protein sequence ID" value="PVU97871.1"/>
    <property type="molecule type" value="Genomic_DNA"/>
</dbReference>
<dbReference type="PANTHER" id="PTHR32086">
    <property type="entry name" value="FANCONI ANEMIA GROUP D2 PROTEIN"/>
    <property type="match status" value="1"/>
</dbReference>
<dbReference type="GO" id="GO:0007129">
    <property type="term" value="P:homologous chromosome pairing at meiosis"/>
    <property type="evidence" value="ECO:0007669"/>
    <property type="project" value="TreeGrafter"/>
</dbReference>
<evidence type="ECO:0000256" key="5">
    <source>
        <dbReference type="ARBA" id="ARBA00093456"/>
    </source>
</evidence>
<dbReference type="OrthoDB" id="27031at2759"/>
<dbReference type="AlphaFoldDB" id="A0A2T9YZV1"/>
<organism evidence="6 7">
    <name type="scientific">Smittium simulii</name>
    <dbReference type="NCBI Taxonomy" id="133385"/>
    <lineage>
        <taxon>Eukaryota</taxon>
        <taxon>Fungi</taxon>
        <taxon>Fungi incertae sedis</taxon>
        <taxon>Zoopagomycota</taxon>
        <taxon>Kickxellomycotina</taxon>
        <taxon>Harpellomycetes</taxon>
        <taxon>Harpellales</taxon>
        <taxon>Legeriomycetaceae</taxon>
        <taxon>Smittium</taxon>
    </lineage>
</organism>
<sequence length="642" mass="72219">MAFEDTLVKCGILINEKVIIENESVVIKSMLEKELENMGVNQFIFGFNGAIGEQELLEKFLAPVNLSDSVIPNKFFFGSSNESLVRLLLNIDLIQAKIIESLLETAVEYSDNIVKNSIFSRIIDQIRWLDYVVCPNLLSEKYIEILQIVPEHLQIMMLGSLPDVICDSEHNYIAQKLADFIDDSPKLLLPILDSLGCIKAYEEIERSVQKKALKALISSKPDDLPAIISYLCQSCINLPDTSFQVVCNIRDTISSIYTNKFPDSCSTKTNALHKEKKSTNMLIFESIKKGLSFESNFRATWLNIIKDDTSYKKTEYMVHETLDIYVLFILYGLNSTKKKAESTFYQLFKLYQGRNPDNQLLAAQNLHPDAFSIKQLANTQPSHNIAGIVGAISMLKVLGSEKDLSTESEPNAPESSSFRQVNNNRKFEDFVSILQMIMDAGKHRSWEFLSMAYDELATLVESTELHPQLQSWLNENIANSFAEAFLSNIDEIKAENKAFSLSRVVSLYFDKESPLILDIYSLVLGTNSDQIFQSLIQNSQNAEKISKISTINTNPLSGNAACCLFPLFRLMQICEKIGNMGSLSEIDAILGCGLILPSVKNLTNNAFSFSDTLEYEYIEELESLPLSTAVIVCSSLFLVTNW</sequence>
<dbReference type="GO" id="GO:1990918">
    <property type="term" value="P:double-strand break repair involved in meiotic recombination"/>
    <property type="evidence" value="ECO:0007669"/>
    <property type="project" value="TreeGrafter"/>
</dbReference>
<evidence type="ECO:0000256" key="1">
    <source>
        <dbReference type="ARBA" id="ARBA00004123"/>
    </source>
</evidence>
<dbReference type="STRING" id="133385.A0A2T9YZV1"/>
<comment type="subcellular location">
    <subcellularLocation>
        <location evidence="1">Nucleus</location>
    </subcellularLocation>
</comment>
<dbReference type="Pfam" id="PF14631">
    <property type="entry name" value="FancD2"/>
    <property type="match status" value="2"/>
</dbReference>
<evidence type="ECO:0000256" key="2">
    <source>
        <dbReference type="ARBA" id="ARBA00022499"/>
    </source>
</evidence>
<evidence type="ECO:0000313" key="6">
    <source>
        <dbReference type="EMBL" id="PVU97871.1"/>
    </source>
</evidence>
<evidence type="ECO:0000256" key="4">
    <source>
        <dbReference type="ARBA" id="ARBA00023242"/>
    </source>
</evidence>